<organism evidence="2 3">
    <name type="scientific">Rhizophagus irregularis (strain DAOM 197198w)</name>
    <name type="common">Glomus intraradices</name>
    <dbReference type="NCBI Taxonomy" id="1432141"/>
    <lineage>
        <taxon>Eukaryota</taxon>
        <taxon>Fungi</taxon>
        <taxon>Fungi incertae sedis</taxon>
        <taxon>Mucoromycota</taxon>
        <taxon>Glomeromycotina</taxon>
        <taxon>Glomeromycetes</taxon>
        <taxon>Glomerales</taxon>
        <taxon>Glomeraceae</taxon>
        <taxon>Rhizophagus</taxon>
    </lineage>
</organism>
<dbReference type="OrthoDB" id="2373277at2759"/>
<dbReference type="Proteomes" id="UP000022910">
    <property type="component" value="Unassembled WGS sequence"/>
</dbReference>
<dbReference type="InterPro" id="IPR009057">
    <property type="entry name" value="Homeodomain-like_sf"/>
</dbReference>
<dbReference type="InterPro" id="IPR038717">
    <property type="entry name" value="Tc1-like_DDE_dom"/>
</dbReference>
<feature type="domain" description="Tc1-like transposase DDE" evidence="1">
    <location>
        <begin position="144"/>
        <end position="286"/>
    </location>
</feature>
<proteinExistence type="predicted"/>
<gene>
    <name evidence="2" type="ORF">RirG_270750</name>
</gene>
<evidence type="ECO:0000259" key="1">
    <source>
        <dbReference type="Pfam" id="PF13358"/>
    </source>
</evidence>
<dbReference type="SUPFAM" id="SSF53098">
    <property type="entry name" value="Ribonuclease H-like"/>
    <property type="match status" value="1"/>
</dbReference>
<dbReference type="InterPro" id="IPR036388">
    <property type="entry name" value="WH-like_DNA-bd_sf"/>
</dbReference>
<sequence>MAKTLAEDLKWRIILLYNDGYSRKQIAKLLYIGETLVNKVINIYAKWGCVVNPWRRLPGKKKVFNRSNMNILREIVSENVDYYLDEYIEVMQVRTGKRVSVPTLWRSLAYCGITRKKLQKAAAERNELLRSAFIASIGRYRIDQLVFMDESSKDERTSTRLYGYSRVNSRALKKVVFVRGKRYTLLPALTERGIIAVDIIEGSCTKQKFKEFVISQVLPQMNPFPSTNSVLVLDNAKIHHDQDLLDYLSTFGVKVKFLPPYSPDLNPIETAFSTIKQFLQRNRYFVEVSYNPIYPLLIACSQITSQMARGYFRGSGYF</sequence>
<reference evidence="2 3" key="1">
    <citation type="submission" date="2014-02" db="EMBL/GenBank/DDBJ databases">
        <title>Single nucleus genome sequencing reveals high similarity among nuclei of an endomycorrhizal fungus.</title>
        <authorList>
            <person name="Lin K."/>
            <person name="Geurts R."/>
            <person name="Zhang Z."/>
            <person name="Limpens E."/>
            <person name="Saunders D.G."/>
            <person name="Mu D."/>
            <person name="Pang E."/>
            <person name="Cao H."/>
            <person name="Cha H."/>
            <person name="Lin T."/>
            <person name="Zhou Q."/>
            <person name="Shang Y."/>
            <person name="Li Y."/>
            <person name="Ivanov S."/>
            <person name="Sharma T."/>
            <person name="Velzen R.V."/>
            <person name="Ruijter N.D."/>
            <person name="Aanen D.K."/>
            <person name="Win J."/>
            <person name="Kamoun S."/>
            <person name="Bisseling T."/>
            <person name="Huang S."/>
        </authorList>
    </citation>
    <scope>NUCLEOTIDE SEQUENCE [LARGE SCALE GENOMIC DNA]</scope>
    <source>
        <strain evidence="3">DAOM197198w</strain>
    </source>
</reference>
<dbReference type="SUPFAM" id="SSF46689">
    <property type="entry name" value="Homeodomain-like"/>
    <property type="match status" value="1"/>
</dbReference>
<dbReference type="NCBIfam" id="NF033545">
    <property type="entry name" value="transpos_IS630"/>
    <property type="match status" value="1"/>
</dbReference>
<keyword evidence="3" id="KW-1185">Reference proteome</keyword>
<evidence type="ECO:0000313" key="2">
    <source>
        <dbReference type="EMBL" id="EXX50447.1"/>
    </source>
</evidence>
<dbReference type="GO" id="GO:0003676">
    <property type="term" value="F:nucleic acid binding"/>
    <property type="evidence" value="ECO:0007669"/>
    <property type="project" value="InterPro"/>
</dbReference>
<name>A0A015I0I9_RHIIW</name>
<dbReference type="Pfam" id="PF13358">
    <property type="entry name" value="DDE_3"/>
    <property type="match status" value="1"/>
</dbReference>
<dbReference type="PANTHER" id="PTHR46564">
    <property type="entry name" value="TRANSPOSASE"/>
    <property type="match status" value="1"/>
</dbReference>
<dbReference type="AlphaFoldDB" id="A0A015I0I9"/>
<evidence type="ECO:0000313" key="3">
    <source>
        <dbReference type="Proteomes" id="UP000022910"/>
    </source>
</evidence>
<accession>A0A015I0I9</accession>
<dbReference type="InterPro" id="IPR036397">
    <property type="entry name" value="RNaseH_sf"/>
</dbReference>
<dbReference type="EMBL" id="JEMT01029955">
    <property type="protein sequence ID" value="EXX50447.1"/>
    <property type="molecule type" value="Genomic_DNA"/>
</dbReference>
<dbReference type="HOGENOM" id="CLU_056788_1_0_1"/>
<dbReference type="OMA" id="CARISQR"/>
<dbReference type="PANTHER" id="PTHR46564:SF1">
    <property type="entry name" value="TRANSPOSASE"/>
    <property type="match status" value="1"/>
</dbReference>
<dbReference type="Gene3D" id="1.10.10.10">
    <property type="entry name" value="Winged helix-like DNA-binding domain superfamily/Winged helix DNA-binding domain"/>
    <property type="match status" value="1"/>
</dbReference>
<comment type="caution">
    <text evidence="2">The sequence shown here is derived from an EMBL/GenBank/DDBJ whole genome shotgun (WGS) entry which is preliminary data.</text>
</comment>
<dbReference type="Gene3D" id="3.30.420.10">
    <property type="entry name" value="Ribonuclease H-like superfamily/Ribonuclease H"/>
    <property type="match status" value="1"/>
</dbReference>
<dbReference type="STRING" id="1432141.A0A015I0I9"/>
<protein>
    <recommendedName>
        <fullName evidence="1">Tc1-like transposase DDE domain-containing protein</fullName>
    </recommendedName>
</protein>
<dbReference type="InterPro" id="IPR012337">
    <property type="entry name" value="RNaseH-like_sf"/>
</dbReference>
<dbReference type="InterPro" id="IPR047655">
    <property type="entry name" value="Transpos_IS630-like"/>
</dbReference>